<gene>
    <name evidence="3" type="ORF">LPB136_01510</name>
</gene>
<dbReference type="InterPro" id="IPR027372">
    <property type="entry name" value="Phytase-like_dom"/>
</dbReference>
<dbReference type="STRING" id="1850252.LPB136_01510"/>
<accession>A0A1L3JG58</accession>
<feature type="domain" description="Phytase-like" evidence="2">
    <location>
        <begin position="44"/>
        <end position="344"/>
    </location>
</feature>
<proteinExistence type="predicted"/>
<dbReference type="KEGG" id="ten:LPB136_01510"/>
<evidence type="ECO:0000313" key="4">
    <source>
        <dbReference type="Proteomes" id="UP000181898"/>
    </source>
</evidence>
<dbReference type="PANTHER" id="PTHR37957">
    <property type="entry name" value="BLR7070 PROTEIN"/>
    <property type="match status" value="1"/>
</dbReference>
<organism evidence="3 4">
    <name type="scientific">Tenacibaculum todarodis</name>
    <dbReference type="NCBI Taxonomy" id="1850252"/>
    <lineage>
        <taxon>Bacteria</taxon>
        <taxon>Pseudomonadati</taxon>
        <taxon>Bacteroidota</taxon>
        <taxon>Flavobacteriia</taxon>
        <taxon>Flavobacteriales</taxon>
        <taxon>Flavobacteriaceae</taxon>
        <taxon>Tenacibaculum</taxon>
    </lineage>
</organism>
<dbReference type="Proteomes" id="UP000181898">
    <property type="component" value="Chromosome"/>
</dbReference>
<evidence type="ECO:0000313" key="3">
    <source>
        <dbReference type="EMBL" id="APG64121.1"/>
    </source>
</evidence>
<dbReference type="PANTHER" id="PTHR37957:SF1">
    <property type="entry name" value="PHYTASE-LIKE DOMAIN-CONTAINING PROTEIN"/>
    <property type="match status" value="1"/>
</dbReference>
<evidence type="ECO:0000259" key="2">
    <source>
        <dbReference type="Pfam" id="PF13449"/>
    </source>
</evidence>
<feature type="signal peptide" evidence="1">
    <location>
        <begin position="1"/>
        <end position="23"/>
    </location>
</feature>
<dbReference type="Pfam" id="PF13449">
    <property type="entry name" value="Phytase-like"/>
    <property type="match status" value="1"/>
</dbReference>
<keyword evidence="1" id="KW-0732">Signal</keyword>
<name>A0A1L3JG58_9FLAO</name>
<dbReference type="PROSITE" id="PS51257">
    <property type="entry name" value="PROKAR_LIPOPROTEIN"/>
    <property type="match status" value="1"/>
</dbReference>
<sequence>MRFFLLYVFFLSVFLSCKTNAQAELVLLDEFVLADSIKSNNSVIGGLSGVDFANGYYYFVVDDSRKPRFVKSKIKFDKDTITSIDFIDVIYLNDSTETFYNNTFLDLESIFVDEETQEINFVSEGSIVKGKSPSVFTTDALGKLVHNYTIPSYFIPNKIAKLKHNGAFEGSSKSVDNKGFWIAMESPLIVDGDEPTFKKTSSPIRITYFDKTSKKATKQFAYQLEHITKPSKGKVNLNGLTAILEYKENHFFIIERTYQSGYGAHGNIIRIFEATVANETTNILNVASLRKTDFIPLKKKLLFNFENVENKLTDGIIDNIEGITFGPTLANGNKSLLLVSDDNFQLYGKQLNQLLLLEIVEK</sequence>
<keyword evidence="4" id="KW-1185">Reference proteome</keyword>
<dbReference type="AlphaFoldDB" id="A0A1L3JG58"/>
<evidence type="ECO:0000256" key="1">
    <source>
        <dbReference type="SAM" id="SignalP"/>
    </source>
</evidence>
<protein>
    <recommendedName>
        <fullName evidence="2">Phytase-like domain-containing protein</fullName>
    </recommendedName>
</protein>
<dbReference type="EMBL" id="CP018155">
    <property type="protein sequence ID" value="APG64121.1"/>
    <property type="molecule type" value="Genomic_DNA"/>
</dbReference>
<reference evidence="3 4" key="1">
    <citation type="submission" date="2016-11" db="EMBL/GenBank/DDBJ databases">
        <title>Tenacibaculum sp. LPB0136, isolated from marine environment.</title>
        <authorList>
            <person name="Kim E."/>
            <person name="Yi H."/>
        </authorList>
    </citation>
    <scope>NUCLEOTIDE SEQUENCE [LARGE SCALE GENOMIC DNA]</scope>
    <source>
        <strain evidence="3 4">LPB0136</strain>
    </source>
</reference>
<feature type="chain" id="PRO_5012046661" description="Phytase-like domain-containing protein" evidence="1">
    <location>
        <begin position="24"/>
        <end position="362"/>
    </location>
</feature>